<name>A0A395V4Z2_9FIRM</name>
<sequence length="308" mass="34575">MVKEGKTVAEEQKAKYEIIYDMGTELYIAKVQLAELKEQDINARIMKNEMQDQLTANIKNRGQLESLPLIALMGEKLEIISGHHRVKSAREAGLKEIIVILDKSGLTRSKAASKQLAHNAISGFDDESTLREIVKLMDNVDDMMESYIGKEILEEPLEQFDKLNTPAVQFDFKTIAFAFLPNQIRDLDALMKNLNGSCAEIIGVAAYEQCEKFVETLDKYQQFTDIRNVGAAVHSMIDAANEKMDDAGFDSDMDWTYLAKVFGSAAIPVESAEVIKKALKKAEKDGTITSKNKWQMIEYWAADYLAGK</sequence>
<protein>
    <submittedName>
        <fullName evidence="2">Chromosome partitioning protein ParB</fullName>
    </submittedName>
</protein>
<evidence type="ECO:0000259" key="1">
    <source>
        <dbReference type="SMART" id="SM00470"/>
    </source>
</evidence>
<evidence type="ECO:0000313" key="2">
    <source>
        <dbReference type="EMBL" id="RGR56824.1"/>
    </source>
</evidence>
<dbReference type="Pfam" id="PF02195">
    <property type="entry name" value="ParB_N"/>
    <property type="match status" value="1"/>
</dbReference>
<dbReference type="InterPro" id="IPR036086">
    <property type="entry name" value="ParB/Sulfiredoxin_sf"/>
</dbReference>
<dbReference type="Gene3D" id="3.90.1530.10">
    <property type="entry name" value="Conserved hypothetical protein from pyrococcus furiosus pfu- 392566-001, ParB domain"/>
    <property type="match status" value="1"/>
</dbReference>
<evidence type="ECO:0000313" key="3">
    <source>
        <dbReference type="Proteomes" id="UP000266066"/>
    </source>
</evidence>
<dbReference type="SUPFAM" id="SSF110849">
    <property type="entry name" value="ParB/Sulfiredoxin"/>
    <property type="match status" value="1"/>
</dbReference>
<organism evidence="2 3">
    <name type="scientific">Agathobacter rectalis</name>
    <dbReference type="NCBI Taxonomy" id="39491"/>
    <lineage>
        <taxon>Bacteria</taxon>
        <taxon>Bacillati</taxon>
        <taxon>Bacillota</taxon>
        <taxon>Clostridia</taxon>
        <taxon>Lachnospirales</taxon>
        <taxon>Lachnospiraceae</taxon>
        <taxon>Agathobacter</taxon>
    </lineage>
</organism>
<gene>
    <name evidence="2" type="ORF">DWY38_00270</name>
</gene>
<dbReference type="Proteomes" id="UP000266066">
    <property type="component" value="Unassembled WGS sequence"/>
</dbReference>
<dbReference type="InterPro" id="IPR003115">
    <property type="entry name" value="ParB_N"/>
</dbReference>
<accession>A0A395V4Z2</accession>
<feature type="domain" description="ParB-like N-terminal" evidence="1">
    <location>
        <begin position="29"/>
        <end position="120"/>
    </location>
</feature>
<dbReference type="SMART" id="SM00470">
    <property type="entry name" value="ParB"/>
    <property type="match status" value="1"/>
</dbReference>
<dbReference type="EMBL" id="QRUJ01000001">
    <property type="protein sequence ID" value="RGR56824.1"/>
    <property type="molecule type" value="Genomic_DNA"/>
</dbReference>
<proteinExistence type="predicted"/>
<dbReference type="CDD" id="cd16387">
    <property type="entry name" value="ParB_N_Srx"/>
    <property type="match status" value="1"/>
</dbReference>
<comment type="caution">
    <text evidence="2">The sequence shown here is derived from an EMBL/GenBank/DDBJ whole genome shotgun (WGS) entry which is preliminary data.</text>
</comment>
<dbReference type="AlphaFoldDB" id="A0A395V4Z2"/>
<reference evidence="2 3" key="1">
    <citation type="submission" date="2018-08" db="EMBL/GenBank/DDBJ databases">
        <title>A genome reference for cultivated species of the human gut microbiota.</title>
        <authorList>
            <person name="Zou Y."/>
            <person name="Xue W."/>
            <person name="Luo G."/>
        </authorList>
    </citation>
    <scope>NUCLEOTIDE SEQUENCE [LARGE SCALE GENOMIC DNA]</scope>
    <source>
        <strain evidence="2 3">AF25-15</strain>
    </source>
</reference>